<dbReference type="Proteomes" id="UP001465153">
    <property type="component" value="Unassembled WGS sequence"/>
</dbReference>
<dbReference type="SMART" id="SM00953">
    <property type="entry name" value="RES"/>
    <property type="match status" value="1"/>
</dbReference>
<dbReference type="Pfam" id="PF08808">
    <property type="entry name" value="RES"/>
    <property type="match status" value="1"/>
</dbReference>
<accession>A0ABQ0A598</accession>
<comment type="caution">
    <text evidence="2">The sequence shown here is derived from an EMBL/GenBank/DDBJ whole genome shotgun (WGS) entry which is preliminary data.</text>
</comment>
<name>A0ABQ0A598_9GAMM</name>
<protein>
    <submittedName>
        <fullName evidence="2">RES family NAD+ phosphorylase</fullName>
    </submittedName>
</protein>
<evidence type="ECO:0000259" key="1">
    <source>
        <dbReference type="SMART" id="SM00953"/>
    </source>
</evidence>
<keyword evidence="3" id="KW-1185">Reference proteome</keyword>
<organism evidence="2 3">
    <name type="scientific">Sessilibacter corallicola</name>
    <dbReference type="NCBI Taxonomy" id="2904075"/>
    <lineage>
        <taxon>Bacteria</taxon>
        <taxon>Pseudomonadati</taxon>
        <taxon>Pseudomonadota</taxon>
        <taxon>Gammaproteobacteria</taxon>
        <taxon>Cellvibrionales</taxon>
        <taxon>Cellvibrionaceae</taxon>
        <taxon>Sessilibacter</taxon>
    </lineage>
</organism>
<dbReference type="InterPro" id="IPR014914">
    <property type="entry name" value="RES_dom"/>
</dbReference>
<evidence type="ECO:0000313" key="3">
    <source>
        <dbReference type="Proteomes" id="UP001465153"/>
    </source>
</evidence>
<sequence>MTVSAWRIAAPEFSNNAVQMMSGEGAFLYGGRWNSKGTRVVYLGSSIAQAAMELLVHLGRSDILRKFHLLDVRFDEDHIAHIALDDLPGDWAEETMVPETQYIGDYWVHERSSLILQVPSVAVIGEYNYLLNPSHPHMDEVTFGSIRPFDFDPRIIK</sequence>
<reference evidence="2 3" key="1">
    <citation type="submission" date="2024-04" db="EMBL/GenBank/DDBJ databases">
        <title>Draft genome sequence of Sessilibacter corallicola NBRC 116591.</title>
        <authorList>
            <person name="Miyakawa T."/>
            <person name="Kusuya Y."/>
            <person name="Miura T."/>
        </authorList>
    </citation>
    <scope>NUCLEOTIDE SEQUENCE [LARGE SCALE GENOMIC DNA]</scope>
    <source>
        <strain evidence="2 3">KU-00831-HH</strain>
    </source>
</reference>
<proteinExistence type="predicted"/>
<feature type="domain" description="RES" evidence="1">
    <location>
        <begin position="20"/>
        <end position="145"/>
    </location>
</feature>
<gene>
    <name evidence="2" type="ORF">NBRC116591_06370</name>
</gene>
<dbReference type="EMBL" id="BAABWN010000002">
    <property type="protein sequence ID" value="GAA6166827.1"/>
    <property type="molecule type" value="Genomic_DNA"/>
</dbReference>
<evidence type="ECO:0000313" key="2">
    <source>
        <dbReference type="EMBL" id="GAA6166827.1"/>
    </source>
</evidence>